<dbReference type="AlphaFoldDB" id="A0A8H7U6K9"/>
<name>A0A8H7U6K9_9APHY</name>
<protein>
    <recommendedName>
        <fullName evidence="2">Cyclin N-terminal domain-containing protein</fullName>
    </recommendedName>
</protein>
<comment type="caution">
    <text evidence="3">The sequence shown here is derived from an EMBL/GenBank/DDBJ whole genome shotgun (WGS) entry which is preliminary data.</text>
</comment>
<feature type="region of interest" description="Disordered" evidence="1">
    <location>
        <begin position="262"/>
        <end position="483"/>
    </location>
</feature>
<dbReference type="CDD" id="cd20557">
    <property type="entry name" value="CYCLIN_ScPCL1-like"/>
    <property type="match status" value="1"/>
</dbReference>
<evidence type="ECO:0000256" key="1">
    <source>
        <dbReference type="SAM" id="MobiDB-lite"/>
    </source>
</evidence>
<dbReference type="InterPro" id="IPR013922">
    <property type="entry name" value="Cyclin_PHO80-like"/>
</dbReference>
<feature type="compositionally biased region" description="Basic and acidic residues" evidence="1">
    <location>
        <begin position="320"/>
        <end position="332"/>
    </location>
</feature>
<sequence>MSLDRRHPASLLPRSVHNPELVDLMRQPVSYDMICYIALQANRVIRLGEDSAALPTPPHTPQKANFGETEVLQAQPQAPTLPTLQDFIIMIVQASNVQVPTLLTTLIYLERLRSKLPKMAKGMPCTRHRVFLATLIVAAKYLNDSSPKNKCWGVYASLFDLAEINLMEKQLLFLLDYDLRFDELEAILHFAPFMPKLRSPCLASAKEARAAAVSRAKARVQAHISLPATPPHDVNTPLPSPGGSLSGVQRLMKRISTQYLGVASGSPEKNSPHPKPVARESSSSSGSDSASTSGDSEAGSLTSDSGSSAPSSPDSSDCEVEIKETERNEVAERTFALQPVPSYAFRQGRKISTASTCTVKSDSTVSEVRKPSGLSTVSQASSPSPPESAMDFEPRPGVGRGLGATRANTFATVPQGHAQSSLTPSATMPVMPRNASDVGPSSGGFLSRMFGTTNKGQEKEKDRDGADSVETTEPHGVSSAFRRLAHSKSALFRTQAQAQA</sequence>
<dbReference type="InterPro" id="IPR036915">
    <property type="entry name" value="Cyclin-like_sf"/>
</dbReference>
<feature type="region of interest" description="Disordered" evidence="1">
    <location>
        <begin position="225"/>
        <end position="247"/>
    </location>
</feature>
<dbReference type="GO" id="GO:0005634">
    <property type="term" value="C:nucleus"/>
    <property type="evidence" value="ECO:0007669"/>
    <property type="project" value="TreeGrafter"/>
</dbReference>
<dbReference type="SUPFAM" id="SSF47954">
    <property type="entry name" value="Cyclin-like"/>
    <property type="match status" value="1"/>
</dbReference>
<reference evidence="3" key="2">
    <citation type="journal article" name="Front. Microbiol.">
        <title>Degradative Capacity of Two Strains of Rhodonia placenta: From Phenotype to Genotype.</title>
        <authorList>
            <person name="Kolle M."/>
            <person name="Horta M.A.C."/>
            <person name="Nowrousian M."/>
            <person name="Ohm R.A."/>
            <person name="Benz J.P."/>
            <person name="Pilgard A."/>
        </authorList>
    </citation>
    <scope>NUCLEOTIDE SEQUENCE</scope>
    <source>
        <strain evidence="3">FPRL280</strain>
    </source>
</reference>
<dbReference type="EMBL" id="JADOXO010000006">
    <property type="protein sequence ID" value="KAF9821014.1"/>
    <property type="molecule type" value="Genomic_DNA"/>
</dbReference>
<feature type="compositionally biased region" description="Polar residues" evidence="1">
    <location>
        <begin position="350"/>
        <end position="366"/>
    </location>
</feature>
<dbReference type="PANTHER" id="PTHR15615:SF10">
    <property type="entry name" value="PHO85 CYCLIN-2-RELATED"/>
    <property type="match status" value="1"/>
</dbReference>
<dbReference type="GO" id="GO:0000307">
    <property type="term" value="C:cyclin-dependent protein kinase holoenzyme complex"/>
    <property type="evidence" value="ECO:0007669"/>
    <property type="project" value="TreeGrafter"/>
</dbReference>
<dbReference type="GO" id="GO:0019901">
    <property type="term" value="F:protein kinase binding"/>
    <property type="evidence" value="ECO:0007669"/>
    <property type="project" value="InterPro"/>
</dbReference>
<evidence type="ECO:0000313" key="3">
    <source>
        <dbReference type="EMBL" id="KAF9821014.1"/>
    </source>
</evidence>
<dbReference type="Gene3D" id="1.10.472.10">
    <property type="entry name" value="Cyclin-like"/>
    <property type="match status" value="1"/>
</dbReference>
<evidence type="ECO:0000259" key="2">
    <source>
        <dbReference type="Pfam" id="PF00134"/>
    </source>
</evidence>
<dbReference type="Pfam" id="PF00134">
    <property type="entry name" value="Cyclin_N"/>
    <property type="match status" value="1"/>
</dbReference>
<feature type="domain" description="Cyclin N-terminal" evidence="2">
    <location>
        <begin position="71"/>
        <end position="180"/>
    </location>
</feature>
<dbReference type="GO" id="GO:0016538">
    <property type="term" value="F:cyclin-dependent protein serine/threonine kinase regulator activity"/>
    <property type="evidence" value="ECO:0007669"/>
    <property type="project" value="TreeGrafter"/>
</dbReference>
<gene>
    <name evidence="3" type="ORF">IEO21_00991</name>
</gene>
<dbReference type="Proteomes" id="UP000639403">
    <property type="component" value="Unassembled WGS sequence"/>
</dbReference>
<reference evidence="3" key="1">
    <citation type="submission" date="2020-11" db="EMBL/GenBank/DDBJ databases">
        <authorList>
            <person name="Koelle M."/>
            <person name="Horta M.A.C."/>
            <person name="Nowrousian M."/>
            <person name="Ohm R.A."/>
            <person name="Benz P."/>
            <person name="Pilgard A."/>
        </authorList>
    </citation>
    <scope>NUCLEOTIDE SEQUENCE</scope>
    <source>
        <strain evidence="3">FPRL280</strain>
    </source>
</reference>
<feature type="compositionally biased region" description="Low complexity" evidence="1">
    <location>
        <begin position="280"/>
        <end position="315"/>
    </location>
</feature>
<proteinExistence type="predicted"/>
<dbReference type="PANTHER" id="PTHR15615">
    <property type="match status" value="1"/>
</dbReference>
<feature type="compositionally biased region" description="Polar residues" evidence="1">
    <location>
        <begin position="406"/>
        <end position="426"/>
    </location>
</feature>
<organism evidence="3 4">
    <name type="scientific">Rhodonia placenta</name>
    <dbReference type="NCBI Taxonomy" id="104341"/>
    <lineage>
        <taxon>Eukaryota</taxon>
        <taxon>Fungi</taxon>
        <taxon>Dikarya</taxon>
        <taxon>Basidiomycota</taxon>
        <taxon>Agaricomycotina</taxon>
        <taxon>Agaricomycetes</taxon>
        <taxon>Polyporales</taxon>
        <taxon>Adustoporiaceae</taxon>
        <taxon>Rhodonia</taxon>
    </lineage>
</organism>
<accession>A0A8H7U6K9</accession>
<feature type="compositionally biased region" description="Basic and acidic residues" evidence="1">
    <location>
        <begin position="456"/>
        <end position="466"/>
    </location>
</feature>
<evidence type="ECO:0000313" key="4">
    <source>
        <dbReference type="Proteomes" id="UP000639403"/>
    </source>
</evidence>
<dbReference type="InterPro" id="IPR006671">
    <property type="entry name" value="Cyclin_N"/>
</dbReference>